<feature type="domain" description="HTH lysR-type" evidence="5">
    <location>
        <begin position="4"/>
        <end position="61"/>
    </location>
</feature>
<evidence type="ECO:0000256" key="4">
    <source>
        <dbReference type="ARBA" id="ARBA00023163"/>
    </source>
</evidence>
<comment type="similarity">
    <text evidence="1">Belongs to the LysR transcriptional regulatory family.</text>
</comment>
<keyword evidence="7" id="KW-1185">Reference proteome</keyword>
<proteinExistence type="inferred from homology"/>
<dbReference type="InterPro" id="IPR058163">
    <property type="entry name" value="LysR-type_TF_proteobact-type"/>
</dbReference>
<evidence type="ECO:0000256" key="3">
    <source>
        <dbReference type="ARBA" id="ARBA00023125"/>
    </source>
</evidence>
<dbReference type="PRINTS" id="PR00039">
    <property type="entry name" value="HTHLYSR"/>
</dbReference>
<reference evidence="7" key="1">
    <citation type="submission" date="2016-02" db="EMBL/GenBank/DDBJ databases">
        <authorList>
            <person name="Rodrigo-Torres Lidia"/>
            <person name="Arahal R.David."/>
        </authorList>
    </citation>
    <scope>NUCLEOTIDE SEQUENCE [LARGE SCALE GENOMIC DNA]</scope>
    <source>
        <strain evidence="7">CECT 9029</strain>
    </source>
</reference>
<dbReference type="Gene3D" id="1.10.10.10">
    <property type="entry name" value="Winged helix-like DNA-binding domain superfamily/Winged helix DNA-binding domain"/>
    <property type="match status" value="1"/>
</dbReference>
<evidence type="ECO:0000256" key="2">
    <source>
        <dbReference type="ARBA" id="ARBA00023015"/>
    </source>
</evidence>
<gene>
    <name evidence="6" type="primary">gcvA_6</name>
    <name evidence="6" type="ORF">GCE9029_01347</name>
</gene>
<dbReference type="EMBL" id="FIZX01000001">
    <property type="protein sequence ID" value="CZF79240.1"/>
    <property type="molecule type" value="Genomic_DNA"/>
</dbReference>
<dbReference type="InterPro" id="IPR000847">
    <property type="entry name" value="LysR_HTH_N"/>
</dbReference>
<evidence type="ECO:0000313" key="7">
    <source>
        <dbReference type="Proteomes" id="UP000071641"/>
    </source>
</evidence>
<evidence type="ECO:0000313" key="6">
    <source>
        <dbReference type="EMBL" id="CZF79240.1"/>
    </source>
</evidence>
<dbReference type="InterPro" id="IPR005119">
    <property type="entry name" value="LysR_subst-bd"/>
</dbReference>
<dbReference type="Pfam" id="PF03466">
    <property type="entry name" value="LysR_substrate"/>
    <property type="match status" value="1"/>
</dbReference>
<dbReference type="SUPFAM" id="SSF46785">
    <property type="entry name" value="Winged helix' DNA-binding domain"/>
    <property type="match status" value="1"/>
</dbReference>
<dbReference type="Pfam" id="PF00126">
    <property type="entry name" value="HTH_1"/>
    <property type="match status" value="1"/>
</dbReference>
<keyword evidence="4" id="KW-0804">Transcription</keyword>
<dbReference type="GO" id="GO:0043565">
    <property type="term" value="F:sequence-specific DNA binding"/>
    <property type="evidence" value="ECO:0007669"/>
    <property type="project" value="TreeGrafter"/>
</dbReference>
<keyword evidence="3" id="KW-0238">DNA-binding</keyword>
<dbReference type="PANTHER" id="PTHR30537">
    <property type="entry name" value="HTH-TYPE TRANSCRIPTIONAL REGULATOR"/>
    <property type="match status" value="1"/>
</dbReference>
<protein>
    <submittedName>
        <fullName evidence="6">Glycine cleavage system transcriptional activator</fullName>
    </submittedName>
</protein>
<dbReference type="OrthoDB" id="5526340at2"/>
<dbReference type="SUPFAM" id="SSF53850">
    <property type="entry name" value="Periplasmic binding protein-like II"/>
    <property type="match status" value="1"/>
</dbReference>
<dbReference type="RefSeq" id="WP_062661964.1">
    <property type="nucleotide sequence ID" value="NZ_FIZX01000001.1"/>
</dbReference>
<dbReference type="GO" id="GO:0006351">
    <property type="term" value="P:DNA-templated transcription"/>
    <property type="evidence" value="ECO:0007669"/>
    <property type="project" value="TreeGrafter"/>
</dbReference>
<dbReference type="Gene3D" id="3.40.190.10">
    <property type="entry name" value="Periplasmic binding protein-like II"/>
    <property type="match status" value="2"/>
</dbReference>
<dbReference type="FunFam" id="1.10.10.10:FF:000038">
    <property type="entry name" value="Glycine cleavage system transcriptional activator"/>
    <property type="match status" value="1"/>
</dbReference>
<dbReference type="PANTHER" id="PTHR30537:SF79">
    <property type="entry name" value="TRANSCRIPTIONAL REGULATOR-RELATED"/>
    <property type="match status" value="1"/>
</dbReference>
<evidence type="ECO:0000259" key="5">
    <source>
        <dbReference type="PROSITE" id="PS50931"/>
    </source>
</evidence>
<sequence>MKLPPLSALKAFEATARHLSFSQAAEEMFVTHAAVSHQIKRLEAWFNTSLFERRGRGIRLTRNGELLFRRVSPAMIDIAEACRSVKSRVGNDSLTIGCIPSIANRWLVPHLVEFTAVHPSLDVRVVYANGGDTLDTNDLDVLISTDKLKGGGVSSKRLFSRIKKPVCSPSFLGKCGPLNEVKKIAEVPLIHDEHRKEWQQWFESANVCWNAADSWPVFQDFNLLATAVIAGHGVALCPVEVFRLEIERGDLVVISDISTKQDLDYHANYRGNASAATLAFIEWFRGLLSVEK</sequence>
<dbReference type="STRING" id="1796497.GCE9029_01347"/>
<dbReference type="AlphaFoldDB" id="A0A128EYN6"/>
<name>A0A128EYN6_9GAMM</name>
<dbReference type="GO" id="GO:0003700">
    <property type="term" value="F:DNA-binding transcription factor activity"/>
    <property type="evidence" value="ECO:0007669"/>
    <property type="project" value="InterPro"/>
</dbReference>
<organism evidence="6 7">
    <name type="scientific">Grimontia celer</name>
    <dbReference type="NCBI Taxonomy" id="1796497"/>
    <lineage>
        <taxon>Bacteria</taxon>
        <taxon>Pseudomonadati</taxon>
        <taxon>Pseudomonadota</taxon>
        <taxon>Gammaproteobacteria</taxon>
        <taxon>Vibrionales</taxon>
        <taxon>Vibrionaceae</taxon>
        <taxon>Grimontia</taxon>
    </lineage>
</organism>
<keyword evidence="2" id="KW-0805">Transcription regulation</keyword>
<dbReference type="PROSITE" id="PS50931">
    <property type="entry name" value="HTH_LYSR"/>
    <property type="match status" value="1"/>
</dbReference>
<dbReference type="InterPro" id="IPR036390">
    <property type="entry name" value="WH_DNA-bd_sf"/>
</dbReference>
<dbReference type="InterPro" id="IPR036388">
    <property type="entry name" value="WH-like_DNA-bd_sf"/>
</dbReference>
<evidence type="ECO:0000256" key="1">
    <source>
        <dbReference type="ARBA" id="ARBA00009437"/>
    </source>
</evidence>
<dbReference type="Proteomes" id="UP000071641">
    <property type="component" value="Unassembled WGS sequence"/>
</dbReference>
<accession>A0A128EYN6</accession>